<feature type="domain" description="Phytocyanin" evidence="7">
    <location>
        <begin position="28"/>
        <end position="122"/>
    </location>
</feature>
<dbReference type="PANTHER" id="PTHR33021:SF551">
    <property type="entry name" value="BASIC BLUE PROTEIN-LIKE"/>
    <property type="match status" value="1"/>
</dbReference>
<evidence type="ECO:0000256" key="2">
    <source>
        <dbReference type="ARBA" id="ARBA00023008"/>
    </source>
</evidence>
<dbReference type="InterPro" id="IPR008972">
    <property type="entry name" value="Cupredoxin"/>
</dbReference>
<dbReference type="SUPFAM" id="SSF49503">
    <property type="entry name" value="Cupredoxins"/>
    <property type="match status" value="1"/>
</dbReference>
<feature type="signal peptide" evidence="6">
    <location>
        <begin position="1"/>
        <end position="27"/>
    </location>
</feature>
<organism evidence="8 9">
    <name type="scientific">Anisodus tanguticus</name>
    <dbReference type="NCBI Taxonomy" id="243964"/>
    <lineage>
        <taxon>Eukaryota</taxon>
        <taxon>Viridiplantae</taxon>
        <taxon>Streptophyta</taxon>
        <taxon>Embryophyta</taxon>
        <taxon>Tracheophyta</taxon>
        <taxon>Spermatophyta</taxon>
        <taxon>Magnoliopsida</taxon>
        <taxon>eudicotyledons</taxon>
        <taxon>Gunneridae</taxon>
        <taxon>Pentapetalae</taxon>
        <taxon>asterids</taxon>
        <taxon>lamiids</taxon>
        <taxon>Solanales</taxon>
        <taxon>Solanaceae</taxon>
        <taxon>Solanoideae</taxon>
        <taxon>Hyoscyameae</taxon>
        <taxon>Anisodus</taxon>
    </lineage>
</organism>
<feature type="chain" id="PRO_5041975333" description="Basic blue protein" evidence="6">
    <location>
        <begin position="28"/>
        <end position="122"/>
    </location>
</feature>
<dbReference type="EMBL" id="JAVYJV010000001">
    <property type="protein sequence ID" value="KAK4378649.1"/>
    <property type="molecule type" value="Genomic_DNA"/>
</dbReference>
<gene>
    <name evidence="8" type="ORF">RND71_000511</name>
</gene>
<dbReference type="PANTHER" id="PTHR33021">
    <property type="entry name" value="BLUE COPPER PROTEIN"/>
    <property type="match status" value="1"/>
</dbReference>
<name>A0AAE1SZ61_9SOLA</name>
<evidence type="ECO:0000313" key="8">
    <source>
        <dbReference type="EMBL" id="KAK4378649.1"/>
    </source>
</evidence>
<keyword evidence="3" id="KW-1015">Disulfide bond</keyword>
<dbReference type="FunFam" id="2.60.40.420:FF:000013">
    <property type="entry name" value="basic blue protein-like"/>
    <property type="match status" value="1"/>
</dbReference>
<dbReference type="GO" id="GO:0005886">
    <property type="term" value="C:plasma membrane"/>
    <property type="evidence" value="ECO:0007669"/>
    <property type="project" value="TreeGrafter"/>
</dbReference>
<dbReference type="GO" id="GO:0046872">
    <property type="term" value="F:metal ion binding"/>
    <property type="evidence" value="ECO:0007669"/>
    <property type="project" value="UniProtKB-KW"/>
</dbReference>
<reference evidence="8" key="1">
    <citation type="submission" date="2023-12" db="EMBL/GenBank/DDBJ databases">
        <title>Genome assembly of Anisodus tanguticus.</title>
        <authorList>
            <person name="Wang Y.-J."/>
        </authorList>
    </citation>
    <scope>NUCLEOTIDE SEQUENCE</scope>
    <source>
        <strain evidence="8">KB-2021</strain>
        <tissue evidence="8">Leaf</tissue>
    </source>
</reference>
<evidence type="ECO:0000313" key="9">
    <source>
        <dbReference type="Proteomes" id="UP001291623"/>
    </source>
</evidence>
<evidence type="ECO:0000256" key="6">
    <source>
        <dbReference type="SAM" id="SignalP"/>
    </source>
</evidence>
<dbReference type="AlphaFoldDB" id="A0AAE1SZ61"/>
<keyword evidence="2" id="KW-0186">Copper</keyword>
<accession>A0AAE1SZ61</accession>
<proteinExistence type="predicted"/>
<evidence type="ECO:0000256" key="1">
    <source>
        <dbReference type="ARBA" id="ARBA00022723"/>
    </source>
</evidence>
<evidence type="ECO:0000259" key="7">
    <source>
        <dbReference type="PROSITE" id="PS51485"/>
    </source>
</evidence>
<dbReference type="InterPro" id="IPR039391">
    <property type="entry name" value="Phytocyanin-like"/>
</dbReference>
<protein>
    <recommendedName>
        <fullName evidence="4">Basic blue protein</fullName>
    </recommendedName>
    <alternativeName>
        <fullName evidence="5">Plantacyanin</fullName>
    </alternativeName>
</protein>
<keyword evidence="1" id="KW-0479">Metal-binding</keyword>
<dbReference type="Pfam" id="PF02298">
    <property type="entry name" value="Cu_bind_like"/>
    <property type="match status" value="1"/>
</dbReference>
<dbReference type="Proteomes" id="UP001291623">
    <property type="component" value="Unassembled WGS sequence"/>
</dbReference>
<evidence type="ECO:0000256" key="4">
    <source>
        <dbReference type="ARBA" id="ARBA00071970"/>
    </source>
</evidence>
<evidence type="ECO:0000256" key="5">
    <source>
        <dbReference type="ARBA" id="ARBA00082491"/>
    </source>
</evidence>
<dbReference type="Gene3D" id="2.60.40.420">
    <property type="entry name" value="Cupredoxins - blue copper proteins"/>
    <property type="match status" value="1"/>
</dbReference>
<keyword evidence="6" id="KW-0732">Signal</keyword>
<dbReference type="InterPro" id="IPR003245">
    <property type="entry name" value="Phytocyanin_dom"/>
</dbReference>
<dbReference type="GO" id="GO:0009055">
    <property type="term" value="F:electron transfer activity"/>
    <property type="evidence" value="ECO:0007669"/>
    <property type="project" value="InterPro"/>
</dbReference>
<evidence type="ECO:0000256" key="3">
    <source>
        <dbReference type="ARBA" id="ARBA00023157"/>
    </source>
</evidence>
<sequence length="122" mass="12902">MSEGNKVTIIALAMILCILLQTNISIADTFPVGGANGWGFSMNGWPNGKTFKTGDIIEFKYPIGMHNVVKVNKAGYDSCNGVGGQVFSSGDDKVTLEQGTFYFICTIGSHCSNGVKAVVTAN</sequence>
<dbReference type="PROSITE" id="PS51485">
    <property type="entry name" value="PHYTOCYANIN"/>
    <property type="match status" value="1"/>
</dbReference>
<comment type="caution">
    <text evidence="8">The sequence shown here is derived from an EMBL/GenBank/DDBJ whole genome shotgun (WGS) entry which is preliminary data.</text>
</comment>
<keyword evidence="9" id="KW-1185">Reference proteome</keyword>